<dbReference type="Proteomes" id="UP000073492">
    <property type="component" value="Unassembled WGS sequence"/>
</dbReference>
<dbReference type="PANTHER" id="PTHR43374:SF1">
    <property type="entry name" value="FLAVIN PRENYLTRANSFERASE PAD1, MITOCHONDRIAL"/>
    <property type="match status" value="1"/>
</dbReference>
<dbReference type="SMART" id="SM00066">
    <property type="entry name" value="GAL4"/>
    <property type="match status" value="1"/>
</dbReference>
<dbReference type="CDD" id="cd00067">
    <property type="entry name" value="GAL4"/>
    <property type="match status" value="1"/>
</dbReference>
<dbReference type="EMBL" id="LFZO01000011">
    <property type="protein sequence ID" value="KXT18084.1"/>
    <property type="molecule type" value="Genomic_DNA"/>
</dbReference>
<name>A0A139IU23_9PEZI</name>
<dbReference type="GO" id="GO:0000981">
    <property type="term" value="F:DNA-binding transcription factor activity, RNA polymerase II-specific"/>
    <property type="evidence" value="ECO:0007669"/>
    <property type="project" value="InterPro"/>
</dbReference>
<evidence type="ECO:0000256" key="1">
    <source>
        <dbReference type="ARBA" id="ARBA00022723"/>
    </source>
</evidence>
<evidence type="ECO:0000313" key="6">
    <source>
        <dbReference type="Proteomes" id="UP000073492"/>
    </source>
</evidence>
<dbReference type="SMART" id="SM00906">
    <property type="entry name" value="Fungal_trans"/>
    <property type="match status" value="1"/>
</dbReference>
<dbReference type="Pfam" id="PF00172">
    <property type="entry name" value="Zn_clus"/>
    <property type="match status" value="1"/>
</dbReference>
<dbReference type="GO" id="GO:0008270">
    <property type="term" value="F:zinc ion binding"/>
    <property type="evidence" value="ECO:0007669"/>
    <property type="project" value="InterPro"/>
</dbReference>
<feature type="compositionally biased region" description="Polar residues" evidence="3">
    <location>
        <begin position="146"/>
        <end position="163"/>
    </location>
</feature>
<evidence type="ECO:0000259" key="4">
    <source>
        <dbReference type="PROSITE" id="PS50048"/>
    </source>
</evidence>
<dbReference type="EMBL" id="LFZO01000011">
    <property type="protein sequence ID" value="KXT18080.1"/>
    <property type="molecule type" value="Genomic_DNA"/>
</dbReference>
<dbReference type="PROSITE" id="PS50048">
    <property type="entry name" value="ZN2_CY6_FUNGAL_2"/>
    <property type="match status" value="1"/>
</dbReference>
<keyword evidence="2" id="KW-0539">Nucleus</keyword>
<proteinExistence type="predicted"/>
<evidence type="ECO:0000313" key="5">
    <source>
        <dbReference type="EMBL" id="KXT18084.1"/>
    </source>
</evidence>
<sequence length="648" mass="71502">MAALQSEADRVLQTMQEKRSASACYPCAKRKVRCSGGQPCITCSQRNHPDICFYPAGKRSNKRKYGTTRAGSPPSAVPVEAIAPTQQAYSLPSSSIATPSLSHAEAPQSVPRRSHTTTLGPGPGPHSVASFLEARLQNARPGLGLQNHSAHQRNPGSTPNATSYASSNLIAIAPQRSEIFRFFPSFRINVMPFILKDGDELELAIFTFPSDFESARAKGDLMLHTYAETQRNRMSVCLACLALGAQMSEISAAERARYADDFVRRSIAALQFPEMMLFPCFQSIQALLMVGMSFQNSGSSDASWSLLGLTFRLAQSLGLHNPDHDKHDLWKSVIWQDALLSLRFGRTPLQTAYHANRPELLLPSDQIDTYVDAMHTLNAIGLAYMSISESDRAKMDGVRSWIAALESLRQHLPPHLRGIEDCLNLQQTLQFYAFRMHISFLEAEMCRPCLMHTKIDQVETPAAELSERAFESMRATVSAYLSMARLSVLPLRNWSLIQESLSCACVLALLKACRGDSEVQSLLDEIIRLLECELTIAGYETQQGNWTCSTALKLLRASRAYREQPDTMSGPVQSGPTAVNAGDLSRTQEQSLGACTVPVQFSLPTPESQPSLLWSGSPFDSLDVPFASFFEWSSELFEQNAAGNIEQY</sequence>
<accession>A0A139IU23</accession>
<keyword evidence="6" id="KW-1185">Reference proteome</keyword>
<keyword evidence="1" id="KW-0479">Metal-binding</keyword>
<dbReference type="Gene3D" id="4.10.240.10">
    <property type="entry name" value="Zn(2)-C6 fungal-type DNA-binding domain"/>
    <property type="match status" value="1"/>
</dbReference>
<feature type="region of interest" description="Disordered" evidence="3">
    <location>
        <begin position="92"/>
        <end position="128"/>
    </location>
</feature>
<dbReference type="PROSITE" id="PS00463">
    <property type="entry name" value="ZN2_CY6_FUNGAL_1"/>
    <property type="match status" value="1"/>
</dbReference>
<protein>
    <recommendedName>
        <fullName evidence="4">Zn(2)-C6 fungal-type domain-containing protein</fullName>
    </recommendedName>
</protein>
<organism evidence="5 6">
    <name type="scientific">Pseudocercospora musae</name>
    <dbReference type="NCBI Taxonomy" id="113226"/>
    <lineage>
        <taxon>Eukaryota</taxon>
        <taxon>Fungi</taxon>
        <taxon>Dikarya</taxon>
        <taxon>Ascomycota</taxon>
        <taxon>Pezizomycotina</taxon>
        <taxon>Dothideomycetes</taxon>
        <taxon>Dothideomycetidae</taxon>
        <taxon>Mycosphaerellales</taxon>
        <taxon>Mycosphaerellaceae</taxon>
        <taxon>Pseudocercospora</taxon>
    </lineage>
</organism>
<dbReference type="Pfam" id="PF04082">
    <property type="entry name" value="Fungal_trans"/>
    <property type="match status" value="1"/>
</dbReference>
<dbReference type="GO" id="GO:0006351">
    <property type="term" value="P:DNA-templated transcription"/>
    <property type="evidence" value="ECO:0007669"/>
    <property type="project" value="InterPro"/>
</dbReference>
<feature type="compositionally biased region" description="Polar residues" evidence="3">
    <location>
        <begin position="92"/>
        <end position="101"/>
    </location>
</feature>
<dbReference type="EMBL" id="LFZO01000011">
    <property type="protein sequence ID" value="KXT18082.1"/>
    <property type="molecule type" value="Genomic_DNA"/>
</dbReference>
<evidence type="ECO:0000256" key="2">
    <source>
        <dbReference type="ARBA" id="ARBA00023242"/>
    </source>
</evidence>
<dbReference type="InterPro" id="IPR036864">
    <property type="entry name" value="Zn2-C6_fun-type_DNA-bd_sf"/>
</dbReference>
<feature type="domain" description="Zn(2)-C6 fungal-type" evidence="4">
    <location>
        <begin position="23"/>
        <end position="54"/>
    </location>
</feature>
<dbReference type="PANTHER" id="PTHR43374">
    <property type="entry name" value="FLAVIN PRENYLTRANSFERASE"/>
    <property type="match status" value="1"/>
</dbReference>
<feature type="region of interest" description="Disordered" evidence="3">
    <location>
        <begin position="144"/>
        <end position="163"/>
    </location>
</feature>
<dbReference type="InterPro" id="IPR004507">
    <property type="entry name" value="UbiX-like"/>
</dbReference>
<dbReference type="EMBL" id="LFZO01000011">
    <property type="protein sequence ID" value="KXT18083.1"/>
    <property type="molecule type" value="Genomic_DNA"/>
</dbReference>
<dbReference type="AlphaFoldDB" id="A0A139IU23"/>
<dbReference type="InterPro" id="IPR007219">
    <property type="entry name" value="XnlR_reg_dom"/>
</dbReference>
<dbReference type="GO" id="GO:0016831">
    <property type="term" value="F:carboxy-lyase activity"/>
    <property type="evidence" value="ECO:0007669"/>
    <property type="project" value="TreeGrafter"/>
</dbReference>
<evidence type="ECO:0000256" key="3">
    <source>
        <dbReference type="SAM" id="MobiDB-lite"/>
    </source>
</evidence>
<dbReference type="OrthoDB" id="5296287at2759"/>
<dbReference type="InterPro" id="IPR001138">
    <property type="entry name" value="Zn2Cys6_DnaBD"/>
</dbReference>
<dbReference type="SUPFAM" id="SSF57701">
    <property type="entry name" value="Zn2/Cys6 DNA-binding domain"/>
    <property type="match status" value="1"/>
</dbReference>
<dbReference type="CDD" id="cd12148">
    <property type="entry name" value="fungal_TF_MHR"/>
    <property type="match status" value="1"/>
</dbReference>
<dbReference type="STRING" id="113226.A0A139IU23"/>
<dbReference type="GO" id="GO:0003677">
    <property type="term" value="F:DNA binding"/>
    <property type="evidence" value="ECO:0007669"/>
    <property type="project" value="InterPro"/>
</dbReference>
<comment type="caution">
    <text evidence="5">The sequence shown here is derived from an EMBL/GenBank/DDBJ whole genome shotgun (WGS) entry which is preliminary data.</text>
</comment>
<reference evidence="5 6" key="1">
    <citation type="submission" date="2015-07" db="EMBL/GenBank/DDBJ databases">
        <title>Comparative genomics of the Sigatoka disease complex on banana suggests a link between parallel evolutionary changes in Pseudocercospora fijiensis and Pseudocercospora eumusae and increased virulence on the banana host.</title>
        <authorList>
            <person name="Chang T.-C."/>
            <person name="Salvucci A."/>
            <person name="Crous P.W."/>
            <person name="Stergiopoulos I."/>
        </authorList>
    </citation>
    <scope>NUCLEOTIDE SEQUENCE [LARGE SCALE GENOMIC DNA]</scope>
    <source>
        <strain evidence="5 6">CBS 116634</strain>
    </source>
</reference>
<gene>
    <name evidence="5" type="ORF">AC579_4551</name>
</gene>